<accession>A0AAV7MWW5</accession>
<organism evidence="2 3">
    <name type="scientific">Pleurodeles waltl</name>
    <name type="common">Iberian ribbed newt</name>
    <dbReference type="NCBI Taxonomy" id="8319"/>
    <lineage>
        <taxon>Eukaryota</taxon>
        <taxon>Metazoa</taxon>
        <taxon>Chordata</taxon>
        <taxon>Craniata</taxon>
        <taxon>Vertebrata</taxon>
        <taxon>Euteleostomi</taxon>
        <taxon>Amphibia</taxon>
        <taxon>Batrachia</taxon>
        <taxon>Caudata</taxon>
        <taxon>Salamandroidea</taxon>
        <taxon>Salamandridae</taxon>
        <taxon>Pleurodelinae</taxon>
        <taxon>Pleurodeles</taxon>
    </lineage>
</organism>
<comment type="caution">
    <text evidence="2">The sequence shown here is derived from an EMBL/GenBank/DDBJ whole genome shotgun (WGS) entry which is preliminary data.</text>
</comment>
<name>A0AAV7MWW5_PLEWA</name>
<gene>
    <name evidence="2" type="ORF">NDU88_004608</name>
</gene>
<feature type="signal peptide" evidence="1">
    <location>
        <begin position="1"/>
        <end position="29"/>
    </location>
</feature>
<dbReference type="Proteomes" id="UP001066276">
    <property type="component" value="Chromosome 9"/>
</dbReference>
<evidence type="ECO:0000313" key="3">
    <source>
        <dbReference type="Proteomes" id="UP001066276"/>
    </source>
</evidence>
<dbReference type="AlphaFoldDB" id="A0AAV7MWW5"/>
<keyword evidence="1" id="KW-0732">Signal</keyword>
<evidence type="ECO:0000313" key="2">
    <source>
        <dbReference type="EMBL" id="KAJ1107215.1"/>
    </source>
</evidence>
<reference evidence="2" key="1">
    <citation type="journal article" date="2022" name="bioRxiv">
        <title>Sequencing and chromosome-scale assembly of the giantPleurodeles waltlgenome.</title>
        <authorList>
            <person name="Brown T."/>
            <person name="Elewa A."/>
            <person name="Iarovenko S."/>
            <person name="Subramanian E."/>
            <person name="Araus A.J."/>
            <person name="Petzold A."/>
            <person name="Susuki M."/>
            <person name="Suzuki K.-i.T."/>
            <person name="Hayashi T."/>
            <person name="Toyoda A."/>
            <person name="Oliveira C."/>
            <person name="Osipova E."/>
            <person name="Leigh N.D."/>
            <person name="Simon A."/>
            <person name="Yun M.H."/>
        </authorList>
    </citation>
    <scope>NUCLEOTIDE SEQUENCE</scope>
    <source>
        <strain evidence="2">20211129_DDA</strain>
        <tissue evidence="2">Liver</tissue>
    </source>
</reference>
<keyword evidence="3" id="KW-1185">Reference proteome</keyword>
<protein>
    <submittedName>
        <fullName evidence="2">Uncharacterized protein</fullName>
    </submittedName>
</protein>
<proteinExistence type="predicted"/>
<sequence length="134" mass="13890">MTLCWILASRAPGLLYYLAVSGFPGQLLAASGPGLACAGILGPGGGCARAPVGQPFFPPHEVLSLGAWRPYDRSLGRYRPPWNLQDCLVCLGGSCIEAIQEPHRSNIGDGGSRQVFGILQVALSEGVAGAQTVA</sequence>
<dbReference type="EMBL" id="JANPWB010000013">
    <property type="protein sequence ID" value="KAJ1107215.1"/>
    <property type="molecule type" value="Genomic_DNA"/>
</dbReference>
<feature type="chain" id="PRO_5043933476" evidence="1">
    <location>
        <begin position="30"/>
        <end position="134"/>
    </location>
</feature>
<evidence type="ECO:0000256" key="1">
    <source>
        <dbReference type="SAM" id="SignalP"/>
    </source>
</evidence>